<evidence type="ECO:0000313" key="3">
    <source>
        <dbReference type="EMBL" id="EXI67294.1"/>
    </source>
</evidence>
<evidence type="ECO:0000256" key="1">
    <source>
        <dbReference type="SAM" id="Phobius"/>
    </source>
</evidence>
<gene>
    <name evidence="3" type="ORF">AW08_02129</name>
</gene>
<keyword evidence="1" id="KW-0472">Membrane</keyword>
<dbReference type="AlphaFoldDB" id="A0A011PLT7"/>
<reference evidence="3" key="1">
    <citation type="submission" date="2014-02" db="EMBL/GenBank/DDBJ databases">
        <title>Expanding our view of genomic diversity in Candidatus Accumulibacter clades.</title>
        <authorList>
            <person name="Skennerton C.T."/>
            <person name="Barr J.J."/>
            <person name="Slater F.R."/>
            <person name="Bond P.L."/>
            <person name="Tyson G.W."/>
        </authorList>
    </citation>
    <scope>NUCLEOTIDE SEQUENCE [LARGE SCALE GENOMIC DNA]</scope>
</reference>
<accession>A0A011PLT7</accession>
<dbReference type="InterPro" id="IPR019886">
    <property type="entry name" value="Na_symporter_ssu"/>
</dbReference>
<evidence type="ECO:0000313" key="4">
    <source>
        <dbReference type="Proteomes" id="UP000020218"/>
    </source>
</evidence>
<feature type="domain" description="Sodium symporter small subunit" evidence="2">
    <location>
        <begin position="7"/>
        <end position="83"/>
    </location>
</feature>
<feature type="transmembrane region" description="Helical" evidence="1">
    <location>
        <begin position="20"/>
        <end position="37"/>
    </location>
</feature>
<keyword evidence="4" id="KW-1185">Reference proteome</keyword>
<organism evidence="3 4">
    <name type="scientific">Candidatus Accumulibacter adjunctus</name>
    <dbReference type="NCBI Taxonomy" id="1454001"/>
    <lineage>
        <taxon>Bacteria</taxon>
        <taxon>Pseudomonadati</taxon>
        <taxon>Pseudomonadota</taxon>
        <taxon>Betaproteobacteria</taxon>
        <taxon>Candidatus Accumulibacter</taxon>
    </lineage>
</organism>
<feature type="transmembrane region" description="Helical" evidence="1">
    <location>
        <begin position="49"/>
        <end position="70"/>
    </location>
</feature>
<keyword evidence="1" id="KW-0812">Transmembrane</keyword>
<comment type="caution">
    <text evidence="3">The sequence shown here is derived from an EMBL/GenBank/DDBJ whole genome shotgun (WGS) entry which is preliminary data.</text>
</comment>
<dbReference type="EMBL" id="JFAX01000011">
    <property type="protein sequence ID" value="EXI67294.1"/>
    <property type="molecule type" value="Genomic_DNA"/>
</dbReference>
<protein>
    <submittedName>
        <fullName evidence="3">Solute:sodium symporter small subunit</fullName>
    </submittedName>
</protein>
<sequence>MRLDERQRAYWRRNLRLTAWLLGLWFFVSFVVSFFAREVEHILFLGMPLGFYMGAQGAPLTYLLIIWWYARRMNALDRDYGVEDAEDED</sequence>
<dbReference type="Pfam" id="PF13937">
    <property type="entry name" value="DUF4212"/>
    <property type="match status" value="1"/>
</dbReference>
<proteinExistence type="predicted"/>
<dbReference type="Proteomes" id="UP000020218">
    <property type="component" value="Unassembled WGS sequence"/>
</dbReference>
<dbReference type="STRING" id="1454001.AW08_02129"/>
<dbReference type="NCBIfam" id="TIGR03647">
    <property type="entry name" value="Na_symport_sm"/>
    <property type="match status" value="1"/>
</dbReference>
<evidence type="ECO:0000259" key="2">
    <source>
        <dbReference type="Pfam" id="PF13937"/>
    </source>
</evidence>
<name>A0A011PLT7_9PROT</name>
<keyword evidence="1" id="KW-1133">Transmembrane helix</keyword>
<dbReference type="PATRIC" id="fig|1454001.3.peg.2176"/>